<organism evidence="1 2">
    <name type="scientific">Trichococcus palustris</name>
    <dbReference type="NCBI Taxonomy" id="140314"/>
    <lineage>
        <taxon>Bacteria</taxon>
        <taxon>Bacillati</taxon>
        <taxon>Bacillota</taxon>
        <taxon>Bacilli</taxon>
        <taxon>Lactobacillales</taxon>
        <taxon>Carnobacteriaceae</taxon>
        <taxon>Trichococcus</taxon>
    </lineage>
</organism>
<sequence length="126" mass="14649">MKDVTVELKKLESFLAFVADKVEPASKSEVEKSISNFLKEIELEHRVDLKFDDLIREIQSFKEGGDYLKTDIEIRMNKFPNGSLAELIVSDPESADYKTLFEIENPNQADLEWLEEVNDKLYQLFD</sequence>
<gene>
    <name evidence="1" type="ORF">Tpal_781</name>
</gene>
<evidence type="ECO:0000313" key="1">
    <source>
        <dbReference type="EMBL" id="CZQ86512.1"/>
    </source>
</evidence>
<protein>
    <submittedName>
        <fullName evidence="1">Uncharacterized protein</fullName>
    </submittedName>
</protein>
<accession>A0A143YEM5</accession>
<dbReference type="OrthoDB" id="2168089at2"/>
<keyword evidence="2" id="KW-1185">Reference proteome</keyword>
<proteinExistence type="predicted"/>
<dbReference type="RefSeq" id="WP_087031675.1">
    <property type="nucleotide sequence ID" value="NZ_FJNE01000002.1"/>
</dbReference>
<dbReference type="EMBL" id="FJNE01000002">
    <property type="protein sequence ID" value="CZQ86512.1"/>
    <property type="molecule type" value="Genomic_DNA"/>
</dbReference>
<dbReference type="Proteomes" id="UP000242754">
    <property type="component" value="Unassembled WGS sequence"/>
</dbReference>
<evidence type="ECO:0000313" key="2">
    <source>
        <dbReference type="Proteomes" id="UP000242754"/>
    </source>
</evidence>
<dbReference type="AlphaFoldDB" id="A0A143YEM5"/>
<reference evidence="1 2" key="1">
    <citation type="submission" date="2016-02" db="EMBL/GenBank/DDBJ databases">
        <authorList>
            <person name="Wen L."/>
            <person name="He K."/>
            <person name="Yang H."/>
        </authorList>
    </citation>
    <scope>NUCLEOTIDE SEQUENCE [LARGE SCALE GENOMIC DNA]</scope>
    <source>
        <strain evidence="1">Trichococcus palustris</strain>
    </source>
</reference>
<name>A0A143YEM5_9LACT</name>